<feature type="signal peptide" evidence="1">
    <location>
        <begin position="1"/>
        <end position="18"/>
    </location>
</feature>
<evidence type="ECO:0000256" key="1">
    <source>
        <dbReference type="SAM" id="SignalP"/>
    </source>
</evidence>
<dbReference type="Proteomes" id="UP000224871">
    <property type="component" value="Unassembled WGS sequence"/>
</dbReference>
<keyword evidence="1" id="KW-0732">Signal</keyword>
<evidence type="ECO:0000313" key="5">
    <source>
        <dbReference type="Proteomes" id="UP000224871"/>
    </source>
</evidence>
<name>A0A1N6MWZ6_9GAMM</name>
<proteinExistence type="predicted"/>
<evidence type="ECO:0008006" key="6">
    <source>
        <dbReference type="Google" id="ProtNLM"/>
    </source>
</evidence>
<keyword evidence="5" id="KW-1185">Reference proteome</keyword>
<dbReference type="RefSeq" id="WP_086956746.1">
    <property type="nucleotide sequence ID" value="NZ_CAWNQC010000101.1"/>
</dbReference>
<reference evidence="4" key="1">
    <citation type="submission" date="2016-12" db="EMBL/GenBank/DDBJ databases">
        <authorList>
            <person name="Gaudriault S."/>
        </authorList>
    </citation>
    <scope>NUCLEOTIDE SEQUENCE [LARGE SCALE GENOMIC DNA]</scope>
    <source>
        <strain evidence="4">HGB1681 (deposited as PTA-6826 in the American Type Culture Collection)</strain>
    </source>
</reference>
<evidence type="ECO:0000313" key="3">
    <source>
        <dbReference type="EMBL" id="SIP73259.1"/>
    </source>
</evidence>
<dbReference type="AlphaFoldDB" id="A0A1N6MWZ6"/>
<dbReference type="OrthoDB" id="6445212at2"/>
<evidence type="ECO:0000313" key="4">
    <source>
        <dbReference type="Proteomes" id="UP000196435"/>
    </source>
</evidence>
<gene>
    <name evidence="2" type="ORF">Xinn_02029</name>
    <name evidence="3" type="ORF">XIS1_1790065</name>
</gene>
<reference evidence="2 5" key="3">
    <citation type="journal article" date="2017" name="Nat. Microbiol.">
        <title>Natural product diversity associated with the nematode symbionts Photorhabdus and Xenorhabdus.</title>
        <authorList>
            <person name="Tobias N.J."/>
            <person name="Wolff H."/>
            <person name="Djahanschiri B."/>
            <person name="Grundmann F."/>
            <person name="Kronenwerth M."/>
            <person name="Shi Y.M."/>
            <person name="Simonyi S."/>
            <person name="Grun P."/>
            <person name="Shapiro-Ilan D."/>
            <person name="Pidot S.J."/>
            <person name="Stinear T.P."/>
            <person name="Ebersberger I."/>
            <person name="Bode H.B."/>
        </authorList>
    </citation>
    <scope>NUCLEOTIDE SEQUENCE [LARGE SCALE GENOMIC DNA]</scope>
    <source>
        <strain evidence="2 5">DSM 16336</strain>
    </source>
</reference>
<dbReference type="EMBL" id="FTLG01000089">
    <property type="protein sequence ID" value="SIP73259.1"/>
    <property type="molecule type" value="Genomic_DNA"/>
</dbReference>
<dbReference type="EMBL" id="NIBU01000019">
    <property type="protein sequence ID" value="PHM35959.1"/>
    <property type="molecule type" value="Genomic_DNA"/>
</dbReference>
<organism evidence="3 4">
    <name type="scientific">Xenorhabdus innexi</name>
    <dbReference type="NCBI Taxonomy" id="290109"/>
    <lineage>
        <taxon>Bacteria</taxon>
        <taxon>Pseudomonadati</taxon>
        <taxon>Pseudomonadota</taxon>
        <taxon>Gammaproteobacteria</taxon>
        <taxon>Enterobacterales</taxon>
        <taxon>Morganellaceae</taxon>
        <taxon>Xenorhabdus</taxon>
    </lineage>
</organism>
<dbReference type="Proteomes" id="UP000196435">
    <property type="component" value="Unassembled WGS sequence"/>
</dbReference>
<accession>A0A1N6MWZ6</accession>
<feature type="chain" id="PRO_5012139228" description="Protein yebF" evidence="1">
    <location>
        <begin position="19"/>
        <end position="135"/>
    </location>
</feature>
<reference evidence="3" key="2">
    <citation type="submission" date="2016-12" db="EMBL/GenBank/DDBJ databases">
        <authorList>
            <person name="Song W.-J."/>
            <person name="Kurnit D.M."/>
        </authorList>
    </citation>
    <scope>NUCLEOTIDE SEQUENCE [LARGE SCALE GENOMIC DNA]</scope>
    <source>
        <strain evidence="3">HGB1681</strain>
    </source>
</reference>
<sequence length="135" mass="14983">MKKFILLTLLCFPGIALSATKTPSQKALDYCATVDSWAAQKVIDAELRKGKELDREKATASLINRTKLVSGKNAIQLGEWGQLYTQTIEVSVPYIDNQKKPMRLIVSSIISAEECSLTEPAYVDMTLGDYTSHQK</sequence>
<evidence type="ECO:0000313" key="2">
    <source>
        <dbReference type="EMBL" id="PHM35959.1"/>
    </source>
</evidence>
<protein>
    <recommendedName>
        <fullName evidence="6">Protein yebF</fullName>
    </recommendedName>
</protein>